<dbReference type="Gene3D" id="3.90.1680.10">
    <property type="entry name" value="SOS response associated peptidase-like"/>
    <property type="match status" value="1"/>
</dbReference>
<dbReference type="EMBL" id="JAGILA010000003">
    <property type="protein sequence ID" value="MBP2236608.1"/>
    <property type="molecule type" value="Genomic_DNA"/>
</dbReference>
<evidence type="ECO:0000313" key="2">
    <source>
        <dbReference type="Proteomes" id="UP000730739"/>
    </source>
</evidence>
<accession>A0ABS4R124</accession>
<gene>
    <name evidence="1" type="ORF">J2Z31_003122</name>
</gene>
<comment type="caution">
    <text evidence="1">The sequence shown here is derived from an EMBL/GenBank/DDBJ whole genome shotgun (WGS) entry which is preliminary data.</text>
</comment>
<proteinExistence type="predicted"/>
<protein>
    <submittedName>
        <fullName evidence="1">SOS response-associated peptidase YedK</fullName>
    </submittedName>
</protein>
<name>A0ABS4R124_9HYPH</name>
<dbReference type="InterPro" id="IPR036590">
    <property type="entry name" value="SRAP-like"/>
</dbReference>
<keyword evidence="2" id="KW-1185">Reference proteome</keyword>
<dbReference type="SUPFAM" id="SSF143081">
    <property type="entry name" value="BB1717-like"/>
    <property type="match status" value="1"/>
</dbReference>
<organism evidence="1 2">
    <name type="scientific">Sinorhizobium kostiense</name>
    <dbReference type="NCBI Taxonomy" id="76747"/>
    <lineage>
        <taxon>Bacteria</taxon>
        <taxon>Pseudomonadati</taxon>
        <taxon>Pseudomonadota</taxon>
        <taxon>Alphaproteobacteria</taxon>
        <taxon>Hyphomicrobiales</taxon>
        <taxon>Rhizobiaceae</taxon>
        <taxon>Sinorhizobium/Ensifer group</taxon>
        <taxon>Sinorhizobium</taxon>
    </lineage>
</organism>
<reference evidence="1 2" key="1">
    <citation type="submission" date="2021-03" db="EMBL/GenBank/DDBJ databases">
        <title>Genomic Encyclopedia of Type Strains, Phase IV (KMG-IV): sequencing the most valuable type-strain genomes for metagenomic binning, comparative biology and taxonomic classification.</title>
        <authorList>
            <person name="Goeker M."/>
        </authorList>
    </citation>
    <scope>NUCLEOTIDE SEQUENCE [LARGE SCALE GENOMIC DNA]</scope>
    <source>
        <strain evidence="1 2">DSM 13372</strain>
    </source>
</reference>
<sequence length="48" mass="5609">MPVILTEPAEIELWLTAEWKEAKELQRPFPSDAMMLQPVERDEEAILI</sequence>
<dbReference type="Proteomes" id="UP000730739">
    <property type="component" value="Unassembled WGS sequence"/>
</dbReference>
<evidence type="ECO:0000313" key="1">
    <source>
        <dbReference type="EMBL" id="MBP2236608.1"/>
    </source>
</evidence>